<proteinExistence type="predicted"/>
<protein>
    <submittedName>
        <fullName evidence="3">Uncharacterized protein</fullName>
    </submittedName>
</protein>
<gene>
    <name evidence="3" type="ORF">METZ01_LOCUS283442</name>
</gene>
<name>A0A382L0V6_9ZZZZ</name>
<organism evidence="3">
    <name type="scientific">marine metagenome</name>
    <dbReference type="NCBI Taxonomy" id="408172"/>
    <lineage>
        <taxon>unclassified sequences</taxon>
        <taxon>metagenomes</taxon>
        <taxon>ecological metagenomes</taxon>
    </lineage>
</organism>
<keyword evidence="2" id="KW-0472">Membrane</keyword>
<evidence type="ECO:0000256" key="1">
    <source>
        <dbReference type="SAM" id="MobiDB-lite"/>
    </source>
</evidence>
<accession>A0A382L0V6</accession>
<evidence type="ECO:0000256" key="2">
    <source>
        <dbReference type="SAM" id="Phobius"/>
    </source>
</evidence>
<sequence>MTFEGLGSMSGMLIIITIITIGAVMALRSKLRENSGLKPLDKDGKKPSEAPEPEPREDVQDQLDDLNKELDKD</sequence>
<dbReference type="EMBL" id="UINC01084186">
    <property type="protein sequence ID" value="SVC30588.1"/>
    <property type="molecule type" value="Genomic_DNA"/>
</dbReference>
<feature type="transmembrane region" description="Helical" evidence="2">
    <location>
        <begin position="6"/>
        <end position="27"/>
    </location>
</feature>
<evidence type="ECO:0000313" key="3">
    <source>
        <dbReference type="EMBL" id="SVC30588.1"/>
    </source>
</evidence>
<keyword evidence="2" id="KW-0812">Transmembrane</keyword>
<feature type="region of interest" description="Disordered" evidence="1">
    <location>
        <begin position="33"/>
        <end position="73"/>
    </location>
</feature>
<reference evidence="3" key="1">
    <citation type="submission" date="2018-05" db="EMBL/GenBank/DDBJ databases">
        <authorList>
            <person name="Lanie J.A."/>
            <person name="Ng W.-L."/>
            <person name="Kazmierczak K.M."/>
            <person name="Andrzejewski T.M."/>
            <person name="Davidsen T.M."/>
            <person name="Wayne K.J."/>
            <person name="Tettelin H."/>
            <person name="Glass J.I."/>
            <person name="Rusch D."/>
            <person name="Podicherti R."/>
            <person name="Tsui H.-C.T."/>
            <person name="Winkler M.E."/>
        </authorList>
    </citation>
    <scope>NUCLEOTIDE SEQUENCE</scope>
</reference>
<dbReference type="AlphaFoldDB" id="A0A382L0V6"/>
<keyword evidence="2" id="KW-1133">Transmembrane helix</keyword>